<organism evidence="1 2">
    <name type="scientific">Malassezia equina</name>
    <dbReference type="NCBI Taxonomy" id="1381935"/>
    <lineage>
        <taxon>Eukaryota</taxon>
        <taxon>Fungi</taxon>
        <taxon>Dikarya</taxon>
        <taxon>Basidiomycota</taxon>
        <taxon>Ustilaginomycotina</taxon>
        <taxon>Malasseziomycetes</taxon>
        <taxon>Malasseziales</taxon>
        <taxon>Malasseziaceae</taxon>
        <taxon>Malassezia</taxon>
    </lineage>
</organism>
<dbReference type="PROSITE" id="PS51257">
    <property type="entry name" value="PROKAR_LIPOPROTEIN"/>
    <property type="match status" value="1"/>
</dbReference>
<dbReference type="Pfam" id="PF11326">
    <property type="entry name" value="PANTS-like"/>
    <property type="match status" value="1"/>
</dbReference>
<keyword evidence="2" id="KW-1185">Reference proteome</keyword>
<evidence type="ECO:0008006" key="3">
    <source>
        <dbReference type="Google" id="ProtNLM"/>
    </source>
</evidence>
<dbReference type="InterPro" id="IPR021475">
    <property type="entry name" value="Pants/Emi1-like"/>
</dbReference>
<reference evidence="1" key="1">
    <citation type="submission" date="2023-03" db="EMBL/GenBank/DDBJ databases">
        <title>Mating type loci evolution in Malassezia.</title>
        <authorList>
            <person name="Coelho M.A."/>
        </authorList>
    </citation>
    <scope>NUCLEOTIDE SEQUENCE</scope>
    <source>
        <strain evidence="1">CBS 12830</strain>
    </source>
</reference>
<name>A0AAF0E8D0_9BASI</name>
<evidence type="ECO:0000313" key="2">
    <source>
        <dbReference type="Proteomes" id="UP001214415"/>
    </source>
</evidence>
<dbReference type="AlphaFoldDB" id="A0AAF0E8D0"/>
<accession>A0AAF0E8D0</accession>
<dbReference type="Proteomes" id="UP001214415">
    <property type="component" value="Chromosome 1"/>
</dbReference>
<gene>
    <name evidence="1" type="ORF">MEQU1_000312</name>
</gene>
<evidence type="ECO:0000313" key="1">
    <source>
        <dbReference type="EMBL" id="WFD21657.1"/>
    </source>
</evidence>
<dbReference type="PANTHER" id="PTHR28052:SF1">
    <property type="entry name" value="UPF0545 PROTEIN C22ORF39"/>
    <property type="match status" value="1"/>
</dbReference>
<protein>
    <recommendedName>
        <fullName evidence="3">Early meiotic induction protein 1</fullName>
    </recommendedName>
</protein>
<dbReference type="PANTHER" id="PTHR28052">
    <property type="entry name" value="UPF0545 PROTEIN C22ORF39"/>
    <property type="match status" value="1"/>
</dbReference>
<proteinExistence type="predicted"/>
<dbReference type="EMBL" id="CP119900">
    <property type="protein sequence ID" value="WFD21657.1"/>
    <property type="molecule type" value="Genomic_DNA"/>
</dbReference>
<sequence length="196" mass="21814">MSVPLGRPFASSLPPAAMGASCSSLSGSGSQGGAAVPPARPDMEQLRKEELALEAAAIPASDVPSCLHLFDKWLSCYALGSQFRHAYRYGTVADCGTYGDDFKFCLTMRKLEPQYRRDAYLQRRADERAHARKGFRSSEAVWDMRRDPLLDPALVDPEYPPPSWYVMKGCGGFDLFSSASERAWPWWTTYTKLTTK</sequence>